<feature type="domain" description="C2H2-type" evidence="6">
    <location>
        <begin position="449"/>
        <end position="476"/>
    </location>
</feature>
<dbReference type="GO" id="GO:0008270">
    <property type="term" value="F:zinc ion binding"/>
    <property type="evidence" value="ECO:0007669"/>
    <property type="project" value="UniProtKB-KW"/>
</dbReference>
<dbReference type="AlphaFoldDB" id="A0A4C1VUG8"/>
<evidence type="ECO:0000256" key="3">
    <source>
        <dbReference type="ARBA" id="ARBA00022771"/>
    </source>
</evidence>
<comment type="caution">
    <text evidence="7">The sequence shown here is derived from an EMBL/GenBank/DDBJ whole genome shotgun (WGS) entry which is preliminary data.</text>
</comment>
<accession>A0A4C1VUG8</accession>
<protein>
    <submittedName>
        <fullName evidence="7">Zinc finger protein 430</fullName>
    </submittedName>
</protein>
<gene>
    <name evidence="7" type="primary">ZNF430</name>
    <name evidence="7" type="ORF">EVAR_23417_1</name>
</gene>
<evidence type="ECO:0000256" key="5">
    <source>
        <dbReference type="PROSITE-ProRule" id="PRU00042"/>
    </source>
</evidence>
<evidence type="ECO:0000313" key="7">
    <source>
        <dbReference type="EMBL" id="GBP42778.1"/>
    </source>
</evidence>
<proteinExistence type="predicted"/>
<dbReference type="Gene3D" id="3.30.160.60">
    <property type="entry name" value="Classic Zinc Finger"/>
    <property type="match status" value="5"/>
</dbReference>
<feature type="domain" description="C2H2-type" evidence="6">
    <location>
        <begin position="392"/>
        <end position="420"/>
    </location>
</feature>
<dbReference type="PROSITE" id="PS00028">
    <property type="entry name" value="ZINC_FINGER_C2H2_1"/>
    <property type="match status" value="7"/>
</dbReference>
<feature type="domain" description="C2H2-type" evidence="6">
    <location>
        <begin position="307"/>
        <end position="329"/>
    </location>
</feature>
<feature type="domain" description="C2H2-type" evidence="6">
    <location>
        <begin position="281"/>
        <end position="308"/>
    </location>
</feature>
<name>A0A4C1VUG8_EUMVA</name>
<dbReference type="STRING" id="151549.A0A4C1VUG8"/>
<dbReference type="OrthoDB" id="4748970at2759"/>
<dbReference type="EMBL" id="BGZK01000423">
    <property type="protein sequence ID" value="GBP42778.1"/>
    <property type="molecule type" value="Genomic_DNA"/>
</dbReference>
<keyword evidence="3 5" id="KW-0863">Zinc-finger</keyword>
<dbReference type="SUPFAM" id="SSF57667">
    <property type="entry name" value="beta-beta-alpha zinc fingers"/>
    <property type="match status" value="4"/>
</dbReference>
<dbReference type="PANTHER" id="PTHR24379:SF121">
    <property type="entry name" value="C2H2-TYPE DOMAIN-CONTAINING PROTEIN"/>
    <property type="match status" value="1"/>
</dbReference>
<dbReference type="InterPro" id="IPR036236">
    <property type="entry name" value="Znf_C2H2_sf"/>
</dbReference>
<dbReference type="SMART" id="SM00355">
    <property type="entry name" value="ZnF_C2H2"/>
    <property type="match status" value="10"/>
</dbReference>
<dbReference type="FunFam" id="3.30.160.60:FF:000065">
    <property type="entry name" value="B-cell CLL/lymphoma 6, member B"/>
    <property type="match status" value="1"/>
</dbReference>
<dbReference type="Pfam" id="PF00096">
    <property type="entry name" value="zf-C2H2"/>
    <property type="match status" value="5"/>
</dbReference>
<dbReference type="Proteomes" id="UP000299102">
    <property type="component" value="Unassembled WGS sequence"/>
</dbReference>
<reference evidence="7 8" key="1">
    <citation type="journal article" date="2019" name="Commun. Biol.">
        <title>The bagworm genome reveals a unique fibroin gene that provides high tensile strength.</title>
        <authorList>
            <person name="Kono N."/>
            <person name="Nakamura H."/>
            <person name="Ohtoshi R."/>
            <person name="Tomita M."/>
            <person name="Numata K."/>
            <person name="Arakawa K."/>
        </authorList>
    </citation>
    <scope>NUCLEOTIDE SEQUENCE [LARGE SCALE GENOMIC DNA]</scope>
</reference>
<feature type="domain" description="C2H2-type" evidence="6">
    <location>
        <begin position="334"/>
        <end position="362"/>
    </location>
</feature>
<evidence type="ECO:0000256" key="2">
    <source>
        <dbReference type="ARBA" id="ARBA00022737"/>
    </source>
</evidence>
<keyword evidence="2" id="KW-0677">Repeat</keyword>
<dbReference type="InterPro" id="IPR013087">
    <property type="entry name" value="Znf_C2H2_type"/>
</dbReference>
<keyword evidence="8" id="KW-1185">Reference proteome</keyword>
<evidence type="ECO:0000256" key="1">
    <source>
        <dbReference type="ARBA" id="ARBA00022723"/>
    </source>
</evidence>
<feature type="domain" description="C2H2-type" evidence="6">
    <location>
        <begin position="477"/>
        <end position="499"/>
    </location>
</feature>
<dbReference type="PANTHER" id="PTHR24379">
    <property type="entry name" value="KRAB AND ZINC FINGER DOMAIN-CONTAINING"/>
    <property type="match status" value="1"/>
</dbReference>
<evidence type="ECO:0000259" key="6">
    <source>
        <dbReference type="PROSITE" id="PS50157"/>
    </source>
</evidence>
<dbReference type="PROSITE" id="PS50157">
    <property type="entry name" value="ZINC_FINGER_C2H2_2"/>
    <property type="match status" value="8"/>
</dbReference>
<feature type="domain" description="C2H2-type" evidence="6">
    <location>
        <begin position="189"/>
        <end position="216"/>
    </location>
</feature>
<evidence type="ECO:0000313" key="8">
    <source>
        <dbReference type="Proteomes" id="UP000299102"/>
    </source>
</evidence>
<organism evidence="7 8">
    <name type="scientific">Eumeta variegata</name>
    <name type="common">Bagworm moth</name>
    <name type="synonym">Eumeta japonica</name>
    <dbReference type="NCBI Taxonomy" id="151549"/>
    <lineage>
        <taxon>Eukaryota</taxon>
        <taxon>Metazoa</taxon>
        <taxon>Ecdysozoa</taxon>
        <taxon>Arthropoda</taxon>
        <taxon>Hexapoda</taxon>
        <taxon>Insecta</taxon>
        <taxon>Pterygota</taxon>
        <taxon>Neoptera</taxon>
        <taxon>Endopterygota</taxon>
        <taxon>Lepidoptera</taxon>
        <taxon>Glossata</taxon>
        <taxon>Ditrysia</taxon>
        <taxon>Tineoidea</taxon>
        <taxon>Psychidae</taxon>
        <taxon>Oiketicinae</taxon>
        <taxon>Eumeta</taxon>
    </lineage>
</organism>
<keyword evidence="1" id="KW-0479">Metal-binding</keyword>
<sequence>MLKECFHVHLQPINAEIHQTAICDFCIGRLRDAHCFWMQVLESESKILKKLKEISDEVRVEKNYHSQLSLGTKADPISEYDSFADMGVDSEEDIKPIPIKIEIEDVEKQDVKKKEKRIKFNNQNETPELQRKSSRVMKKVKSVRVQLLKELTKRTIGNKLQEYNSRVNAFTILENTTSSPFRWSSQKGFMCFYCSKPHPNIESLRAHTETHKQDKLKSLVNKKSRQRFIKVDITVLGCRLCSKKFEKLPDIKTHLVSVHKKKFMKAQHDNVLPYRLSNTDLNCAICEKSFTNFHTLNMHMNTHFGNYVCESCGATFINEERLNIHLSTHENGVYPCNSCNKNFNSPVKLSNHKAVAHSSRNHRCHSCGETFKSFHLKQTHRIKVHDEKHLLHICEFCNKSYPRRSHLNYHIRRTHLREKNYVCEVCSDGFFSKKELTDHTLKHSGEKSHECEVCHKRFGRKHSLVEHTRIHNNDRRFVCAYCGQGFIQKCSLKGHLKTHHSVTLE</sequence>
<feature type="domain" description="C2H2-type" evidence="6">
    <location>
        <begin position="421"/>
        <end position="448"/>
    </location>
</feature>
<dbReference type="Pfam" id="PF13912">
    <property type="entry name" value="zf-C2H2_6"/>
    <property type="match status" value="1"/>
</dbReference>
<keyword evidence="4" id="KW-0862">Zinc</keyword>
<evidence type="ECO:0000256" key="4">
    <source>
        <dbReference type="ARBA" id="ARBA00022833"/>
    </source>
</evidence>